<sequence length="411" mass="44768">MNSLQITLIVIGLVIIGLVLLYNWWQDQQAQKRLNRHFNQSDSDPLLDGQEGFANPKAPFQSTPHVLSSERDGPSLGAMQTAEDEGPTVSFGTAATGADVEPQLAEMPTAAGEQRGSAVEHTASAPAPSASSQQARASAIAEMSETGPDPMTEAVVDLRFERPLLGRTIIEHALRFPTADDKAIRYFAETEDGMCHAVIRPDVPYVALQLAVLMSNRLGPLQDVHWSAAMMIADEMAQQFDADLEAPSFKDLEQHALGLDDMCASLDAQVGLSLLLEGPQPLKSVAEIARKRGFVDYRQTLAWLNNQGQVCFYMLFDGLALSQVESASVERLELLLDVPNSPADRHAFGKMVGAARDLAGLLRASIVDDQNQPLERDDLVAAVDEQIYEIYQKLDEVGLSAGSERARRVFS</sequence>
<reference evidence="6 7" key="1">
    <citation type="submission" date="2014-07" db="EMBL/GenBank/DDBJ databases">
        <authorList>
            <person name="McCorrison J."/>
            <person name="Sanka R."/>
            <person name="Torralba M."/>
            <person name="Gillis M."/>
            <person name="Haft D.H."/>
            <person name="Methe B."/>
            <person name="Sutton G."/>
            <person name="Nelson K.E."/>
        </authorList>
    </citation>
    <scope>NUCLEOTIDE SEQUENCE [LARGE SCALE GENOMIC DNA]</scope>
    <source>
        <strain evidence="6 7">DNF00040</strain>
    </source>
</reference>
<keyword evidence="4" id="KW-1133">Transmembrane helix</keyword>
<accession>A0A096AP49</accession>
<feature type="transmembrane region" description="Helical" evidence="4">
    <location>
        <begin position="6"/>
        <end position="25"/>
    </location>
</feature>
<feature type="region of interest" description="Disordered" evidence="3">
    <location>
        <begin position="41"/>
        <end position="94"/>
    </location>
</feature>
<keyword evidence="1" id="KW-0131">Cell cycle</keyword>
<dbReference type="InterPro" id="IPR036765">
    <property type="entry name" value="ZipA_FtsZ-bd_C_sf"/>
</dbReference>
<dbReference type="eggNOG" id="COG3115">
    <property type="taxonomic scope" value="Bacteria"/>
</dbReference>
<dbReference type="InterPro" id="IPR007449">
    <property type="entry name" value="ZipA_FtsZ-bd_C"/>
</dbReference>
<protein>
    <recommendedName>
        <fullName evidence="1">Cell division protein ZipA</fullName>
    </recommendedName>
</protein>
<evidence type="ECO:0000256" key="3">
    <source>
        <dbReference type="SAM" id="MobiDB-lite"/>
    </source>
</evidence>
<dbReference type="Pfam" id="PF04354">
    <property type="entry name" value="ZipA_C"/>
    <property type="match status" value="1"/>
</dbReference>
<dbReference type="OrthoDB" id="8521018at2"/>
<comment type="similarity">
    <text evidence="1">Belongs to the ZipA family.</text>
</comment>
<dbReference type="SMART" id="SM00771">
    <property type="entry name" value="ZipA_C"/>
    <property type="match status" value="1"/>
</dbReference>
<dbReference type="AlphaFoldDB" id="A0A096AP49"/>
<dbReference type="Proteomes" id="UP000029629">
    <property type="component" value="Unassembled WGS sequence"/>
</dbReference>
<keyword evidence="2" id="KW-0997">Cell inner membrane</keyword>
<feature type="domain" description="ZipA C-terminal FtsZ-binding" evidence="5">
    <location>
        <begin position="266"/>
        <end position="387"/>
    </location>
</feature>
<name>A0A096AP49_9BURK</name>
<keyword evidence="1" id="KW-0132">Cell division</keyword>
<evidence type="ECO:0000256" key="4">
    <source>
        <dbReference type="SAM" id="Phobius"/>
    </source>
</evidence>
<feature type="compositionally biased region" description="Low complexity" evidence="3">
    <location>
        <begin position="123"/>
        <end position="141"/>
    </location>
</feature>
<comment type="subcellular location">
    <subcellularLocation>
        <location evidence="2">Cell inner membrane</location>
        <topology evidence="2">Single-pass type I membrane protein</topology>
    </subcellularLocation>
</comment>
<gene>
    <name evidence="6" type="ORF">HMPREF2130_00965</name>
</gene>
<evidence type="ECO:0000313" key="7">
    <source>
        <dbReference type="Proteomes" id="UP000029629"/>
    </source>
</evidence>
<dbReference type="RefSeq" id="WP_036557189.1">
    <property type="nucleotide sequence ID" value="NZ_JRNI01000004.1"/>
</dbReference>
<dbReference type="Gene3D" id="3.30.1400.10">
    <property type="entry name" value="ZipA, C-terminal FtsZ-binding domain"/>
    <property type="match status" value="1"/>
</dbReference>
<dbReference type="EMBL" id="JRNI01000004">
    <property type="protein sequence ID" value="KGF32412.1"/>
    <property type="molecule type" value="Genomic_DNA"/>
</dbReference>
<keyword evidence="2 4" id="KW-0472">Membrane</keyword>
<evidence type="ECO:0000259" key="5">
    <source>
        <dbReference type="SMART" id="SM00771"/>
    </source>
</evidence>
<comment type="caution">
    <text evidence="6">The sequence shown here is derived from an EMBL/GenBank/DDBJ whole genome shotgun (WGS) entry which is preliminary data.</text>
</comment>
<comment type="function">
    <text evidence="1">Essential cell division protein that stabilizes the FtsZ protofilaments by cross-linking them and that serves as a cytoplasmic membrane anchor for the Z ring. Also required for the recruitment to the septal ring of downstream cell division proteins.</text>
</comment>
<dbReference type="SUPFAM" id="SSF64383">
    <property type="entry name" value="Cell-division protein ZipA, C-terminal domain"/>
    <property type="match status" value="1"/>
</dbReference>
<keyword evidence="2 4" id="KW-0812">Transmembrane</keyword>
<dbReference type="GO" id="GO:0005886">
    <property type="term" value="C:plasma membrane"/>
    <property type="evidence" value="ECO:0007669"/>
    <property type="project" value="UniProtKB-SubCell"/>
</dbReference>
<keyword evidence="2" id="KW-1003">Cell membrane</keyword>
<evidence type="ECO:0000313" key="6">
    <source>
        <dbReference type="EMBL" id="KGF32412.1"/>
    </source>
</evidence>
<feature type="region of interest" description="Disordered" evidence="3">
    <location>
        <begin position="108"/>
        <end position="149"/>
    </location>
</feature>
<dbReference type="GO" id="GO:0090529">
    <property type="term" value="P:cell septum assembly"/>
    <property type="evidence" value="ECO:0007669"/>
    <property type="project" value="InterPro"/>
</dbReference>
<organism evidence="6 7">
    <name type="scientific">Oligella urethralis DNF00040</name>
    <dbReference type="NCBI Taxonomy" id="1401065"/>
    <lineage>
        <taxon>Bacteria</taxon>
        <taxon>Pseudomonadati</taxon>
        <taxon>Pseudomonadota</taxon>
        <taxon>Betaproteobacteria</taxon>
        <taxon>Burkholderiales</taxon>
        <taxon>Alcaligenaceae</taxon>
        <taxon>Oligella</taxon>
    </lineage>
</organism>
<evidence type="ECO:0000256" key="1">
    <source>
        <dbReference type="RuleBase" id="RU003612"/>
    </source>
</evidence>
<proteinExistence type="inferred from homology"/>
<evidence type="ECO:0000256" key="2">
    <source>
        <dbReference type="RuleBase" id="RU003613"/>
    </source>
</evidence>
<keyword evidence="7" id="KW-1185">Reference proteome</keyword>